<keyword evidence="8" id="KW-1185">Reference proteome</keyword>
<evidence type="ECO:0000256" key="1">
    <source>
        <dbReference type="ARBA" id="ARBA00022723"/>
    </source>
</evidence>
<dbReference type="Pfam" id="PF10551">
    <property type="entry name" value="MULE"/>
    <property type="match status" value="1"/>
</dbReference>
<feature type="region of interest" description="Disordered" evidence="5">
    <location>
        <begin position="182"/>
        <end position="212"/>
    </location>
</feature>
<dbReference type="Pfam" id="PF04434">
    <property type="entry name" value="SWIM"/>
    <property type="match status" value="1"/>
</dbReference>
<reference evidence="7 8" key="1">
    <citation type="journal article" date="2016" name="G3 (Bethesda)">
        <title>First Draft Assembly and Annotation of the Genome of a California Endemic Oak Quercus lobata Nee (Fagaceae).</title>
        <authorList>
            <person name="Sork V.L."/>
            <person name="Fitz-Gibbon S.T."/>
            <person name="Puiu D."/>
            <person name="Crepeau M."/>
            <person name="Gugger P.F."/>
            <person name="Sherman R."/>
            <person name="Stevens K."/>
            <person name="Langley C.H."/>
            <person name="Pellegrini M."/>
            <person name="Salzberg S.L."/>
        </authorList>
    </citation>
    <scope>NUCLEOTIDE SEQUENCE [LARGE SCALE GENOMIC DNA]</scope>
    <source>
        <strain evidence="7 8">cv. SW786</strain>
    </source>
</reference>
<evidence type="ECO:0000313" key="7">
    <source>
        <dbReference type="EnsemblPlants" id="QL09p032027:mrna"/>
    </source>
</evidence>
<dbReference type="InterPro" id="IPR006564">
    <property type="entry name" value="Znf_PMZ"/>
</dbReference>
<keyword evidence="1" id="KW-0479">Metal-binding</keyword>
<dbReference type="EMBL" id="LRBV02000009">
    <property type="status" value="NOT_ANNOTATED_CDS"/>
    <property type="molecule type" value="Genomic_DNA"/>
</dbReference>
<dbReference type="PROSITE" id="PS50966">
    <property type="entry name" value="ZF_SWIM"/>
    <property type="match status" value="1"/>
</dbReference>
<evidence type="ECO:0000256" key="2">
    <source>
        <dbReference type="ARBA" id="ARBA00022771"/>
    </source>
</evidence>
<proteinExistence type="predicted"/>
<accession>A0A7N2RAY5</accession>
<evidence type="ECO:0000256" key="3">
    <source>
        <dbReference type="ARBA" id="ARBA00022833"/>
    </source>
</evidence>
<feature type="compositionally biased region" description="Polar residues" evidence="5">
    <location>
        <begin position="869"/>
        <end position="886"/>
    </location>
</feature>
<feature type="compositionally biased region" description="Polar residues" evidence="5">
    <location>
        <begin position="924"/>
        <end position="933"/>
    </location>
</feature>
<dbReference type="InParanoid" id="A0A7N2RAY5"/>
<dbReference type="Pfam" id="PF26130">
    <property type="entry name" value="PB1-like"/>
    <property type="match status" value="1"/>
</dbReference>
<keyword evidence="3" id="KW-0862">Zinc</keyword>
<evidence type="ECO:0000313" key="8">
    <source>
        <dbReference type="Proteomes" id="UP000594261"/>
    </source>
</evidence>
<dbReference type="InterPro" id="IPR018289">
    <property type="entry name" value="MULE_transposase_dom"/>
</dbReference>
<name>A0A7N2RAY5_QUELO</name>
<protein>
    <recommendedName>
        <fullName evidence="6">SWIM-type domain-containing protein</fullName>
    </recommendedName>
</protein>
<evidence type="ECO:0000256" key="5">
    <source>
        <dbReference type="SAM" id="MobiDB-lite"/>
    </source>
</evidence>
<dbReference type="AlphaFoldDB" id="A0A7N2RAY5"/>
<evidence type="ECO:0000259" key="6">
    <source>
        <dbReference type="PROSITE" id="PS50966"/>
    </source>
</evidence>
<dbReference type="Gramene" id="QL09p032027:mrna">
    <property type="protein sequence ID" value="QL09p032027:mrna"/>
    <property type="gene ID" value="QL09p032027"/>
</dbReference>
<dbReference type="PANTHER" id="PTHR31973">
    <property type="entry name" value="POLYPROTEIN, PUTATIVE-RELATED"/>
    <property type="match status" value="1"/>
</dbReference>
<feature type="compositionally biased region" description="Basic residues" evidence="5">
    <location>
        <begin position="816"/>
        <end position="828"/>
    </location>
</feature>
<feature type="compositionally biased region" description="Polar residues" evidence="5">
    <location>
        <begin position="899"/>
        <end position="913"/>
    </location>
</feature>
<dbReference type="InterPro" id="IPR007527">
    <property type="entry name" value="Znf_SWIM"/>
</dbReference>
<feature type="region of interest" description="Disordered" evidence="5">
    <location>
        <begin position="864"/>
        <end position="933"/>
    </location>
</feature>
<dbReference type="GO" id="GO:0008270">
    <property type="term" value="F:zinc ion binding"/>
    <property type="evidence" value="ECO:0007669"/>
    <property type="project" value="UniProtKB-KW"/>
</dbReference>
<dbReference type="Proteomes" id="UP000594261">
    <property type="component" value="Chromosome 9"/>
</dbReference>
<feature type="domain" description="SWIM-type" evidence="6">
    <location>
        <begin position="739"/>
        <end position="771"/>
    </location>
</feature>
<organism evidence="7 8">
    <name type="scientific">Quercus lobata</name>
    <name type="common">Valley oak</name>
    <dbReference type="NCBI Taxonomy" id="97700"/>
    <lineage>
        <taxon>Eukaryota</taxon>
        <taxon>Viridiplantae</taxon>
        <taxon>Streptophyta</taxon>
        <taxon>Embryophyta</taxon>
        <taxon>Tracheophyta</taxon>
        <taxon>Spermatophyta</taxon>
        <taxon>Magnoliopsida</taxon>
        <taxon>eudicotyledons</taxon>
        <taxon>Gunneridae</taxon>
        <taxon>Pentapetalae</taxon>
        <taxon>rosids</taxon>
        <taxon>fabids</taxon>
        <taxon>Fagales</taxon>
        <taxon>Fagaceae</taxon>
        <taxon>Quercus</taxon>
    </lineage>
</organism>
<sequence>MNELFTLHVHHGGHFMWNPQAYVGGTVDIVDNCDPDRWSKVEIESICRDFGYSEVDKLWYKMPGVDPEQSNFHQVVDDNAAMFMTNLVKGYGEIHVFVEHPVHEPVELPVEDFDPLAAGVPGSEVEGVGVEVFASDRVLQNDNEEYRPDFSQFGGHDDAEFVNVDHGEPHEVDDEEVCARRAGKAPVVDDQVEESSEGSEGSEGSEDPDSWDNQAENAEVEAGQMGGGVMNSDYESEKLLSLDESSSSSKGGDDSSDDDIPVAEVDNSIRSSKYPIFRPVAKAENLRFEKDMLFILAKQFKDAITDYAVHGGWGIKFVKNDLVRVRARCQPGCNFVAYLAKVPREKSFRLKTLNMEHTCTRSYKNPRCTASYIGKKLVKRVRRQPGIKLKDIQEAVHKKYVVDISAGKASRARERAQDAVDGTHTAQFNQLWEYCDELRRCSPGSTILMKVHTYEDGDLAAEHGLATGLPYFERMYICLEGCKKGFLAGCRPIIGLDACHLKTKTGGQLMCAVGRDPNDEYFSFAYAVVEAETKDSWTWFLNLLLADIGDDKQWVFISDQQKGLVNTFVDNWPQYEHRICCRHLYQNLRKNHPGVIIRDLFWKAAKATYRQAFERAMNELKEVDEDAFKWLQSQSTTIWARHMFKSDGQSDTVLNNMCESFNSAIVKFRSKPIITMLECIRLYLMTRFQANREMIMKVESELCPKIRKRLYKEKLTCSKWIACWAGRMKFEVKNGLESFIVDLEEKKCSCRKWDIVGIPCCHAISCIFFNREDAEKYVNACYKRTTYIDCYEPIIEPINGQNIWGPSGLPPVQPPIKRRPPGRPKKKRALEPDEPRSHRKKRGLGISKQCKLCGKLGHNKRSCKGEVGGNSSLPGSASQVSRTTTRAAKDAQPTVHRVQPNSNDDVTTDNQSNRRPKKQRKRSAVTTETLNATGNAARYMAAMRSAKR</sequence>
<feature type="compositionally biased region" description="Basic residues" evidence="5">
    <location>
        <begin position="914"/>
        <end position="923"/>
    </location>
</feature>
<dbReference type="InterPro" id="IPR058594">
    <property type="entry name" value="PB1-like_dom_pln"/>
</dbReference>
<feature type="region of interest" description="Disordered" evidence="5">
    <location>
        <begin position="806"/>
        <end position="843"/>
    </location>
</feature>
<feature type="region of interest" description="Disordered" evidence="5">
    <location>
        <begin position="238"/>
        <end position="261"/>
    </location>
</feature>
<dbReference type="PANTHER" id="PTHR31973:SF187">
    <property type="entry name" value="MUTATOR TRANSPOSASE MUDRA PROTEIN"/>
    <property type="match status" value="1"/>
</dbReference>
<evidence type="ECO:0000256" key="4">
    <source>
        <dbReference type="PROSITE-ProRule" id="PRU00325"/>
    </source>
</evidence>
<keyword evidence="2 4" id="KW-0863">Zinc-finger</keyword>
<dbReference type="EnsemblPlants" id="QL09p032027:mrna">
    <property type="protein sequence ID" value="QL09p032027:mrna"/>
    <property type="gene ID" value="QL09p032027"/>
</dbReference>
<dbReference type="SMART" id="SM00575">
    <property type="entry name" value="ZnF_PMZ"/>
    <property type="match status" value="1"/>
</dbReference>
<dbReference type="OMA" id="VEGKENW"/>
<reference evidence="7" key="2">
    <citation type="submission" date="2021-01" db="UniProtKB">
        <authorList>
            <consortium name="EnsemblPlants"/>
        </authorList>
    </citation>
    <scope>IDENTIFICATION</scope>
</reference>